<proteinExistence type="predicted"/>
<reference evidence="1 2" key="1">
    <citation type="journal article" date="2015" name="Nature">
        <title>rRNA introns, odd ribosomes, and small enigmatic genomes across a large radiation of phyla.</title>
        <authorList>
            <person name="Brown C.T."/>
            <person name="Hug L.A."/>
            <person name="Thomas B.C."/>
            <person name="Sharon I."/>
            <person name="Castelle C.J."/>
            <person name="Singh A."/>
            <person name="Wilkins M.J."/>
            <person name="Williams K.H."/>
            <person name="Banfield J.F."/>
        </authorList>
    </citation>
    <scope>NUCLEOTIDE SEQUENCE [LARGE SCALE GENOMIC DNA]</scope>
</reference>
<accession>A0A0G1RSX5</accession>
<gene>
    <name evidence="1" type="ORF">UX47_C0006G0024</name>
</gene>
<dbReference type="AlphaFoldDB" id="A0A0G1RSX5"/>
<comment type="caution">
    <text evidence="1">The sequence shown here is derived from an EMBL/GenBank/DDBJ whole genome shotgun (WGS) entry which is preliminary data.</text>
</comment>
<organism evidence="1 2">
    <name type="scientific">Candidatus Collierbacteria bacterium GW2011_GWA2_46_26</name>
    <dbReference type="NCBI Taxonomy" id="1618381"/>
    <lineage>
        <taxon>Bacteria</taxon>
        <taxon>Candidatus Collieribacteriota</taxon>
    </lineage>
</organism>
<name>A0A0G1RSX5_9BACT</name>
<dbReference type="EMBL" id="LCMI01000006">
    <property type="protein sequence ID" value="KKU33053.1"/>
    <property type="molecule type" value="Genomic_DNA"/>
</dbReference>
<sequence length="118" mass="13571">MANTAPRKRAPLKAENAPIRVWMVDVPGGYIEVSNLYMWIKFPRSRGKMEFRIDGKKLEMALKQLSTIQTVGKLDFWGLDVNGEKLVVISPNEDDAGFPFEFEVNQRELSEALFYFLN</sequence>
<evidence type="ECO:0000313" key="2">
    <source>
        <dbReference type="Proteomes" id="UP000034794"/>
    </source>
</evidence>
<protein>
    <submittedName>
        <fullName evidence="1">Uncharacterized protein</fullName>
    </submittedName>
</protein>
<dbReference type="Proteomes" id="UP000034794">
    <property type="component" value="Unassembled WGS sequence"/>
</dbReference>
<evidence type="ECO:0000313" key="1">
    <source>
        <dbReference type="EMBL" id="KKU33053.1"/>
    </source>
</evidence>